<dbReference type="InterPro" id="IPR004358">
    <property type="entry name" value="Sig_transdc_His_kin-like_C"/>
</dbReference>
<dbReference type="GO" id="GO:0000155">
    <property type="term" value="F:phosphorelay sensor kinase activity"/>
    <property type="evidence" value="ECO:0007669"/>
    <property type="project" value="TreeGrafter"/>
</dbReference>
<dbReference type="PRINTS" id="PR00344">
    <property type="entry name" value="BCTRLSENSOR"/>
</dbReference>
<keyword evidence="5" id="KW-0808">Transferase</keyword>
<accession>A0A562R0P7</accession>
<keyword evidence="4" id="KW-0597">Phosphoprotein</keyword>
<dbReference type="Pfam" id="PF02518">
    <property type="entry name" value="HATPase_c"/>
    <property type="match status" value="1"/>
</dbReference>
<evidence type="ECO:0000259" key="7">
    <source>
        <dbReference type="PROSITE" id="PS50109"/>
    </source>
</evidence>
<proteinExistence type="predicted"/>
<comment type="caution">
    <text evidence="8">The sequence shown here is derived from an EMBL/GenBank/DDBJ whole genome shotgun (WGS) entry which is preliminary data.</text>
</comment>
<dbReference type="PROSITE" id="PS50109">
    <property type="entry name" value="HIS_KIN"/>
    <property type="match status" value="1"/>
</dbReference>
<dbReference type="PANTHER" id="PTHR43547:SF2">
    <property type="entry name" value="HYBRID SIGNAL TRANSDUCTION HISTIDINE KINASE C"/>
    <property type="match status" value="1"/>
</dbReference>
<evidence type="ECO:0000256" key="1">
    <source>
        <dbReference type="ARBA" id="ARBA00000085"/>
    </source>
</evidence>
<evidence type="ECO:0000313" key="8">
    <source>
        <dbReference type="EMBL" id="TWI62645.1"/>
    </source>
</evidence>
<dbReference type="InterPro" id="IPR005467">
    <property type="entry name" value="His_kinase_dom"/>
</dbReference>
<dbReference type="Proteomes" id="UP000318431">
    <property type="component" value="Unassembled WGS sequence"/>
</dbReference>
<dbReference type="EC" id="2.7.13.3" evidence="3"/>
<organism evidence="8 9">
    <name type="scientific">Pseudoduganella lurida</name>
    <dbReference type="NCBI Taxonomy" id="1036180"/>
    <lineage>
        <taxon>Bacteria</taxon>
        <taxon>Pseudomonadati</taxon>
        <taxon>Pseudomonadota</taxon>
        <taxon>Betaproteobacteria</taxon>
        <taxon>Burkholderiales</taxon>
        <taxon>Oxalobacteraceae</taxon>
        <taxon>Telluria group</taxon>
        <taxon>Pseudoduganella</taxon>
    </lineage>
</organism>
<evidence type="ECO:0000256" key="3">
    <source>
        <dbReference type="ARBA" id="ARBA00012438"/>
    </source>
</evidence>
<sequence>MVRKQHACHLHQPPHPVHVRGEKRRLVQILANLLNNAAKYTAPGGVIDVRVTVSAAQVEISVEDNGVGMPAALLPDVFDTYTQAAPTPDRAEGGLGLGLALVKELVALHNGTVHAASAGPGRGSTFTLTLPLAGADVPAPASMA</sequence>
<dbReference type="InterPro" id="IPR003594">
    <property type="entry name" value="HATPase_dom"/>
</dbReference>
<evidence type="ECO:0000256" key="2">
    <source>
        <dbReference type="ARBA" id="ARBA00004429"/>
    </source>
</evidence>
<keyword evidence="9" id="KW-1185">Reference proteome</keyword>
<reference evidence="8 9" key="1">
    <citation type="journal article" date="2015" name="Stand. Genomic Sci.">
        <title>Genomic Encyclopedia of Bacterial and Archaeal Type Strains, Phase III: the genomes of soil and plant-associated and newly described type strains.</title>
        <authorList>
            <person name="Whitman W.B."/>
            <person name="Woyke T."/>
            <person name="Klenk H.P."/>
            <person name="Zhou Y."/>
            <person name="Lilburn T.G."/>
            <person name="Beck B.J."/>
            <person name="De Vos P."/>
            <person name="Vandamme P."/>
            <person name="Eisen J.A."/>
            <person name="Garrity G."/>
            <person name="Hugenholtz P."/>
            <person name="Kyrpides N.C."/>
        </authorList>
    </citation>
    <scope>NUCLEOTIDE SEQUENCE [LARGE SCALE GENOMIC DNA]</scope>
    <source>
        <strain evidence="8 9">CGMCC 1.10822</strain>
    </source>
</reference>
<evidence type="ECO:0000313" key="9">
    <source>
        <dbReference type="Proteomes" id="UP000318431"/>
    </source>
</evidence>
<dbReference type="SMART" id="SM00387">
    <property type="entry name" value="HATPase_c"/>
    <property type="match status" value="1"/>
</dbReference>
<protein>
    <recommendedName>
        <fullName evidence="3">histidine kinase</fullName>
        <ecNumber evidence="3">2.7.13.3</ecNumber>
    </recommendedName>
</protein>
<dbReference type="FunFam" id="3.30.565.10:FF:000006">
    <property type="entry name" value="Sensor histidine kinase WalK"/>
    <property type="match status" value="1"/>
</dbReference>
<keyword evidence="6 8" id="KW-0418">Kinase</keyword>
<evidence type="ECO:0000256" key="6">
    <source>
        <dbReference type="ARBA" id="ARBA00022777"/>
    </source>
</evidence>
<dbReference type="EMBL" id="VLLB01000008">
    <property type="protein sequence ID" value="TWI62645.1"/>
    <property type="molecule type" value="Genomic_DNA"/>
</dbReference>
<dbReference type="Gene3D" id="3.30.565.10">
    <property type="entry name" value="Histidine kinase-like ATPase, C-terminal domain"/>
    <property type="match status" value="1"/>
</dbReference>
<comment type="subcellular location">
    <subcellularLocation>
        <location evidence="2">Cell inner membrane</location>
        <topology evidence="2">Multi-pass membrane protein</topology>
    </subcellularLocation>
</comment>
<evidence type="ECO:0000256" key="5">
    <source>
        <dbReference type="ARBA" id="ARBA00022679"/>
    </source>
</evidence>
<dbReference type="GO" id="GO:0005886">
    <property type="term" value="C:plasma membrane"/>
    <property type="evidence" value="ECO:0007669"/>
    <property type="project" value="UniProtKB-SubCell"/>
</dbReference>
<dbReference type="CDD" id="cd00075">
    <property type="entry name" value="HATPase"/>
    <property type="match status" value="1"/>
</dbReference>
<dbReference type="PANTHER" id="PTHR43547">
    <property type="entry name" value="TWO-COMPONENT HISTIDINE KINASE"/>
    <property type="match status" value="1"/>
</dbReference>
<gene>
    <name evidence="8" type="ORF">IP91_04167</name>
</gene>
<evidence type="ECO:0000256" key="4">
    <source>
        <dbReference type="ARBA" id="ARBA00022553"/>
    </source>
</evidence>
<name>A0A562R0P7_9BURK</name>
<dbReference type="AlphaFoldDB" id="A0A562R0P7"/>
<feature type="domain" description="Histidine kinase" evidence="7">
    <location>
        <begin position="1"/>
        <end position="134"/>
    </location>
</feature>
<dbReference type="SUPFAM" id="SSF55874">
    <property type="entry name" value="ATPase domain of HSP90 chaperone/DNA topoisomerase II/histidine kinase"/>
    <property type="match status" value="1"/>
</dbReference>
<dbReference type="InterPro" id="IPR036890">
    <property type="entry name" value="HATPase_C_sf"/>
</dbReference>
<comment type="catalytic activity">
    <reaction evidence="1">
        <text>ATP + protein L-histidine = ADP + protein N-phospho-L-histidine.</text>
        <dbReference type="EC" id="2.7.13.3"/>
    </reaction>
</comment>